<dbReference type="EMBL" id="GG662845">
    <property type="protein sequence ID" value="EAR87917.2"/>
    <property type="molecule type" value="Genomic_DNA"/>
</dbReference>
<dbReference type="InParanoid" id="Q22S55"/>
<accession>Q22S55</accession>
<dbReference type="Proteomes" id="UP000009168">
    <property type="component" value="Unassembled WGS sequence"/>
</dbReference>
<organism evidence="1 2">
    <name type="scientific">Tetrahymena thermophila (strain SB210)</name>
    <dbReference type="NCBI Taxonomy" id="312017"/>
    <lineage>
        <taxon>Eukaryota</taxon>
        <taxon>Sar</taxon>
        <taxon>Alveolata</taxon>
        <taxon>Ciliophora</taxon>
        <taxon>Intramacronucleata</taxon>
        <taxon>Oligohymenophorea</taxon>
        <taxon>Hymenostomatida</taxon>
        <taxon>Tetrahymenina</taxon>
        <taxon>Tetrahymenidae</taxon>
        <taxon>Tetrahymena</taxon>
    </lineage>
</organism>
<dbReference type="KEGG" id="tet:TTHERM_00008790"/>
<gene>
    <name evidence="1" type="ORF">TTHERM_00008790</name>
</gene>
<dbReference type="GeneID" id="7831393"/>
<dbReference type="AlphaFoldDB" id="Q22S55"/>
<proteinExistence type="predicted"/>
<keyword evidence="2" id="KW-1185">Reference proteome</keyword>
<evidence type="ECO:0000313" key="1">
    <source>
        <dbReference type="EMBL" id="EAR87917.2"/>
    </source>
</evidence>
<dbReference type="HOGENOM" id="CLU_1417785_0_0_1"/>
<sequence>MYNDNSEGLFGGYNSYQKYQDLPPLDIQPLLNVIKNQQQGHNQIQQTEQNHQQNSLFGYNQDYLAANNQYFNQAPAFNSISLFAQNQYNNYPQQQQAKPQLAYNQAYNPFDDFCQMDRPQSYPIQQINSQAISQALNANLTALDDIFYQQQPQKPIYQVPNQQFLNYNNQEIEQDDIGQPINSNNAEFDLLF</sequence>
<reference evidence="2" key="1">
    <citation type="journal article" date="2006" name="PLoS Biol.">
        <title>Macronuclear genome sequence of the ciliate Tetrahymena thermophila, a model eukaryote.</title>
        <authorList>
            <person name="Eisen J.A."/>
            <person name="Coyne R.S."/>
            <person name="Wu M."/>
            <person name="Wu D."/>
            <person name="Thiagarajan M."/>
            <person name="Wortman J.R."/>
            <person name="Badger J.H."/>
            <person name="Ren Q."/>
            <person name="Amedeo P."/>
            <person name="Jones K.M."/>
            <person name="Tallon L.J."/>
            <person name="Delcher A.L."/>
            <person name="Salzberg S.L."/>
            <person name="Silva J.C."/>
            <person name="Haas B.J."/>
            <person name="Majoros W.H."/>
            <person name="Farzad M."/>
            <person name="Carlton J.M."/>
            <person name="Smith R.K. Jr."/>
            <person name="Garg J."/>
            <person name="Pearlman R.E."/>
            <person name="Karrer K.M."/>
            <person name="Sun L."/>
            <person name="Manning G."/>
            <person name="Elde N.C."/>
            <person name="Turkewitz A.P."/>
            <person name="Asai D.J."/>
            <person name="Wilkes D.E."/>
            <person name="Wang Y."/>
            <person name="Cai H."/>
            <person name="Collins K."/>
            <person name="Stewart B.A."/>
            <person name="Lee S.R."/>
            <person name="Wilamowska K."/>
            <person name="Weinberg Z."/>
            <person name="Ruzzo W.L."/>
            <person name="Wloga D."/>
            <person name="Gaertig J."/>
            <person name="Frankel J."/>
            <person name="Tsao C.-C."/>
            <person name="Gorovsky M.A."/>
            <person name="Keeling P.J."/>
            <person name="Waller R.F."/>
            <person name="Patron N.J."/>
            <person name="Cherry J.M."/>
            <person name="Stover N.A."/>
            <person name="Krieger C.J."/>
            <person name="del Toro C."/>
            <person name="Ryder H.F."/>
            <person name="Williamson S.C."/>
            <person name="Barbeau R.A."/>
            <person name="Hamilton E.P."/>
            <person name="Orias E."/>
        </authorList>
    </citation>
    <scope>NUCLEOTIDE SEQUENCE [LARGE SCALE GENOMIC DNA]</scope>
    <source>
        <strain evidence="2">SB210</strain>
    </source>
</reference>
<dbReference type="RefSeq" id="XP_001008162.2">
    <property type="nucleotide sequence ID" value="XM_001008162.3"/>
</dbReference>
<protein>
    <submittedName>
        <fullName evidence="1">WAMTP1-MAML2 fusion protein, putative</fullName>
    </submittedName>
</protein>
<evidence type="ECO:0000313" key="2">
    <source>
        <dbReference type="Proteomes" id="UP000009168"/>
    </source>
</evidence>
<name>Q22S55_TETTS</name>